<dbReference type="InterPro" id="IPR018392">
    <property type="entry name" value="LysM"/>
</dbReference>
<dbReference type="Gene3D" id="3.10.350.10">
    <property type="entry name" value="LysM domain"/>
    <property type="match status" value="1"/>
</dbReference>
<keyword evidence="3" id="KW-1185">Reference proteome</keyword>
<feature type="domain" description="LysM" evidence="1">
    <location>
        <begin position="189"/>
        <end position="234"/>
    </location>
</feature>
<protein>
    <submittedName>
        <fullName evidence="2">LysM domain-containing protein</fullName>
    </submittedName>
</protein>
<name>A0A1M6NRS4_REIAG</name>
<organism evidence="2 3">
    <name type="scientific">Reichenbachiella agariperforans</name>
    <dbReference type="NCBI Taxonomy" id="156994"/>
    <lineage>
        <taxon>Bacteria</taxon>
        <taxon>Pseudomonadati</taxon>
        <taxon>Bacteroidota</taxon>
        <taxon>Cytophagia</taxon>
        <taxon>Cytophagales</taxon>
        <taxon>Reichenbachiellaceae</taxon>
        <taxon>Reichenbachiella</taxon>
    </lineage>
</organism>
<evidence type="ECO:0000313" key="2">
    <source>
        <dbReference type="EMBL" id="SHJ98437.1"/>
    </source>
</evidence>
<dbReference type="Pfam" id="PF07608">
    <property type="entry name" value="DUF1571"/>
    <property type="match status" value="1"/>
</dbReference>
<dbReference type="AlphaFoldDB" id="A0A1M6NRS4"/>
<dbReference type="Proteomes" id="UP000184474">
    <property type="component" value="Unassembled WGS sequence"/>
</dbReference>
<accession>A0A1M6NRS4</accession>
<dbReference type="PROSITE" id="PS51782">
    <property type="entry name" value="LYSM"/>
    <property type="match status" value="1"/>
</dbReference>
<gene>
    <name evidence="2" type="ORF">SAMN04488028_102379</name>
</gene>
<proteinExistence type="predicted"/>
<reference evidence="3" key="1">
    <citation type="submission" date="2016-11" db="EMBL/GenBank/DDBJ databases">
        <authorList>
            <person name="Varghese N."/>
            <person name="Submissions S."/>
        </authorList>
    </citation>
    <scope>NUCLEOTIDE SEQUENCE [LARGE SCALE GENOMIC DNA]</scope>
    <source>
        <strain evidence="3">DSM 26134</strain>
    </source>
</reference>
<evidence type="ECO:0000259" key="1">
    <source>
        <dbReference type="PROSITE" id="PS51782"/>
    </source>
</evidence>
<dbReference type="RefSeq" id="WP_084190443.1">
    <property type="nucleotide sequence ID" value="NZ_FRAA01000002.1"/>
</dbReference>
<sequence length="293" mass="33344">MKKFDVLSFLLSRQKKRLLFLGMLSCISTISMGQTGYELAQSMFAAAESVTSMKFTMQKTERVEGVLITQVSATKLSVAPYKIYSNQLSPDKGLEVLYCEGQNDGNALINPVSFPWVTLRLDPMGSLMRKGQHHTIRDGGYTYVMSILKFLVDKYGEESKTMISKLDPVDFGGVACDAIELSNPYFQYREHTVQKWETLASIEDSLKLSGFMILEKNNLDQDYDEVQPGMTISVPTDYSPRMIIYIDQTTHLPVMMKIFDDQGLFELYEYFDIELNPTFNEDEFSSGFEAYGF</sequence>
<dbReference type="EMBL" id="FRAA01000002">
    <property type="protein sequence ID" value="SHJ98437.1"/>
    <property type="molecule type" value="Genomic_DNA"/>
</dbReference>
<dbReference type="InterPro" id="IPR011465">
    <property type="entry name" value="DUF1571"/>
</dbReference>
<dbReference type="InterPro" id="IPR036779">
    <property type="entry name" value="LysM_dom_sf"/>
</dbReference>
<evidence type="ECO:0000313" key="3">
    <source>
        <dbReference type="Proteomes" id="UP000184474"/>
    </source>
</evidence>